<organism evidence="1 2">
    <name type="scientific">Ovis ammon polii x Ovis aries</name>
    <dbReference type="NCBI Taxonomy" id="2918886"/>
    <lineage>
        <taxon>Eukaryota</taxon>
        <taxon>Metazoa</taxon>
        <taxon>Chordata</taxon>
        <taxon>Craniata</taxon>
        <taxon>Vertebrata</taxon>
        <taxon>Euteleostomi</taxon>
        <taxon>Mammalia</taxon>
        <taxon>Eutheria</taxon>
        <taxon>Laurasiatheria</taxon>
        <taxon>Artiodactyla</taxon>
        <taxon>Ruminantia</taxon>
        <taxon>Pecora</taxon>
        <taxon>Bovidae</taxon>
        <taxon>Caprinae</taxon>
        <taxon>Ovis</taxon>
    </lineage>
</organism>
<name>A0ACB9U8L4_9CETA</name>
<protein>
    <submittedName>
        <fullName evidence="1">Uncharacterized protein</fullName>
    </submittedName>
</protein>
<evidence type="ECO:0000313" key="1">
    <source>
        <dbReference type="EMBL" id="KAI4560937.1"/>
    </source>
</evidence>
<proteinExistence type="predicted"/>
<keyword evidence="2" id="KW-1185">Reference proteome</keyword>
<dbReference type="Proteomes" id="UP001057279">
    <property type="component" value="Linkage Group LG22"/>
</dbReference>
<evidence type="ECO:0000313" key="2">
    <source>
        <dbReference type="Proteomes" id="UP001057279"/>
    </source>
</evidence>
<sequence>MMRPEEEKESKKKKALQLLVRGPAALEWDVASHQDFIHSQCTVLCLLLGYQVGILKPNSKHIHERKKLKKLPGIKSYKDLVFLSHGFPVLSFLDSMSWNGAFGSGTPDSAVQAGRTRAEKLNPQPYGFPKLVKIPEDEEPWGEISGEEGMRNEDVKPIELMIDLLEERKKGAIPEVTSRVQFEALTTWAHKREIIKSVCMEFKPLTYVYPPMGIITSVMGDENELWYFVLLTRKVPSCKDLMPLVFSHDTGRRHVWRTTLPPAPPFPDFSQRWGEEPVPSVRQPGARRPGDRCLVPSGGAGDDEGELLTDS</sequence>
<accession>A0ACB9U8L4</accession>
<gene>
    <name evidence="1" type="ORF">MJG53_017566</name>
</gene>
<reference evidence="1" key="1">
    <citation type="submission" date="2022-03" db="EMBL/GenBank/DDBJ databases">
        <title>Genomic analyses of argali, domestic sheep and their hybrids provide insights into chromosomal evolution, heterosis and genetic basis of agronomic traits.</title>
        <authorList>
            <person name="Li M."/>
        </authorList>
    </citation>
    <scope>NUCLEOTIDE SEQUENCE</scope>
    <source>
        <strain evidence="1">F1 hybrid</strain>
    </source>
</reference>
<comment type="caution">
    <text evidence="1">The sequence shown here is derived from an EMBL/GenBank/DDBJ whole genome shotgun (WGS) entry which is preliminary data.</text>
</comment>
<dbReference type="EMBL" id="CM043047">
    <property type="protein sequence ID" value="KAI4560937.1"/>
    <property type="molecule type" value="Genomic_DNA"/>
</dbReference>